<feature type="compositionally biased region" description="Low complexity" evidence="1">
    <location>
        <begin position="329"/>
        <end position="353"/>
    </location>
</feature>
<evidence type="ECO:0000313" key="4">
    <source>
        <dbReference type="EMBL" id="CAK0820076.1"/>
    </source>
</evidence>
<comment type="caution">
    <text evidence="4">The sequence shown here is derived from an EMBL/GenBank/DDBJ whole genome shotgun (WGS) entry which is preliminary data.</text>
</comment>
<feature type="region of interest" description="Disordered" evidence="1">
    <location>
        <begin position="1424"/>
        <end position="1446"/>
    </location>
</feature>
<dbReference type="CDD" id="cd18808">
    <property type="entry name" value="SF1_C_Upf1"/>
    <property type="match status" value="1"/>
</dbReference>
<feature type="compositionally biased region" description="Basic and acidic residues" evidence="1">
    <location>
        <begin position="1354"/>
        <end position="1368"/>
    </location>
</feature>
<evidence type="ECO:0000313" key="5">
    <source>
        <dbReference type="Proteomes" id="UP001189429"/>
    </source>
</evidence>
<dbReference type="InterPro" id="IPR047187">
    <property type="entry name" value="SF1_C_Upf1"/>
</dbReference>
<dbReference type="EMBL" id="CAUYUJ010007247">
    <property type="protein sequence ID" value="CAK0820076.1"/>
    <property type="molecule type" value="Genomic_DNA"/>
</dbReference>
<feature type="domain" description="DNA2/NAM7 helicase-like C-terminal" evidence="3">
    <location>
        <begin position="1979"/>
        <end position="2189"/>
    </location>
</feature>
<accession>A0ABN9RPD4</accession>
<feature type="region of interest" description="Disordered" evidence="1">
    <location>
        <begin position="249"/>
        <end position="408"/>
    </location>
</feature>
<dbReference type="InterPro" id="IPR045055">
    <property type="entry name" value="DNA2/NAM7-like"/>
</dbReference>
<evidence type="ECO:0000256" key="1">
    <source>
        <dbReference type="SAM" id="MobiDB-lite"/>
    </source>
</evidence>
<dbReference type="SUPFAM" id="SSF52540">
    <property type="entry name" value="P-loop containing nucleoside triphosphate hydrolases"/>
    <property type="match status" value="1"/>
</dbReference>
<dbReference type="Gene3D" id="3.40.50.300">
    <property type="entry name" value="P-loop containing nucleotide triphosphate hydrolases"/>
    <property type="match status" value="2"/>
</dbReference>
<evidence type="ECO:0008006" key="6">
    <source>
        <dbReference type="Google" id="ProtNLM"/>
    </source>
</evidence>
<reference evidence="4" key="1">
    <citation type="submission" date="2023-10" db="EMBL/GenBank/DDBJ databases">
        <authorList>
            <person name="Chen Y."/>
            <person name="Shah S."/>
            <person name="Dougan E. K."/>
            <person name="Thang M."/>
            <person name="Chan C."/>
        </authorList>
    </citation>
    <scope>NUCLEOTIDE SEQUENCE [LARGE SCALE GENOMIC DNA]</scope>
</reference>
<feature type="non-terminal residue" evidence="4">
    <location>
        <position position="2239"/>
    </location>
</feature>
<organism evidence="4 5">
    <name type="scientific">Prorocentrum cordatum</name>
    <dbReference type="NCBI Taxonomy" id="2364126"/>
    <lineage>
        <taxon>Eukaryota</taxon>
        <taxon>Sar</taxon>
        <taxon>Alveolata</taxon>
        <taxon>Dinophyceae</taxon>
        <taxon>Prorocentrales</taxon>
        <taxon>Prorocentraceae</taxon>
        <taxon>Prorocentrum</taxon>
    </lineage>
</organism>
<feature type="compositionally biased region" description="Basic and acidic residues" evidence="1">
    <location>
        <begin position="362"/>
        <end position="378"/>
    </location>
</feature>
<proteinExistence type="predicted"/>
<feature type="region of interest" description="Disordered" evidence="1">
    <location>
        <begin position="1349"/>
        <end position="1368"/>
    </location>
</feature>
<dbReference type="PANTHER" id="PTHR10887">
    <property type="entry name" value="DNA2/NAM7 HELICASE FAMILY"/>
    <property type="match status" value="1"/>
</dbReference>
<evidence type="ECO:0000259" key="3">
    <source>
        <dbReference type="Pfam" id="PF13087"/>
    </source>
</evidence>
<feature type="domain" description="DNA2/NAM7 helicase helicase" evidence="2">
    <location>
        <begin position="1895"/>
        <end position="1971"/>
    </location>
</feature>
<name>A0ABN9RPD4_9DINO</name>
<feature type="non-terminal residue" evidence="4">
    <location>
        <position position="1"/>
    </location>
</feature>
<dbReference type="Pfam" id="PF13086">
    <property type="entry name" value="AAA_11"/>
    <property type="match status" value="1"/>
</dbReference>
<feature type="compositionally biased region" description="Low complexity" evidence="1">
    <location>
        <begin position="1"/>
        <end position="12"/>
    </location>
</feature>
<dbReference type="Pfam" id="PF13087">
    <property type="entry name" value="AAA_12"/>
    <property type="match status" value="1"/>
</dbReference>
<protein>
    <recommendedName>
        <fullName evidence="6">PARP</fullName>
    </recommendedName>
</protein>
<keyword evidence="5" id="KW-1185">Reference proteome</keyword>
<dbReference type="InterPro" id="IPR027417">
    <property type="entry name" value="P-loop_NTPase"/>
</dbReference>
<evidence type="ECO:0000259" key="2">
    <source>
        <dbReference type="Pfam" id="PF13086"/>
    </source>
</evidence>
<sequence>MGKRAAAQPRAARAPRRGGGARGSAAASDSAWCQRCEVPVDVATSKRGGTSTAPWLACDCCWLTHERHFSGDAAWPDIVERCREEPEFNGDFEARAAADMDLESQIAAATERGSVEVHAYYGQEVSTSMVQLTPKQWSTQVVPRGVVGMTPESCDQYQSRVPSSCQPGVNTTGVIVADPEHPYVSIKNYTRTEVKMAIVKLTPQQAVKTGAEMEFVKREVTRLRQSQAVAVRGFSKVPTITELQQLAHAKASTSGMLPKAPPSKPRGPGHSAPLPIENGRVEDESETATSSLGASGRLNAAGDAVPTGAPVAKSPDSLASGVGQGGGARPASAKSAPVASSSSVVPRGSVASALDRSGQQVRRSESGELLDLPRDRSRSPVGSVACSVVESGSGGRGSKAGPPGSAEKARFDGYKNDLVIHEILDGSLKGDRSYGLKRFKPKSASLAVMAAKLHTKVEAASALSSNLDSMEWPQVVHHLKELTTQDVEASTLFRKALLKRFVKQALNEDEMVIEALTPWTPFPDEFDVTAPKAASMKNLSTTEMIEMLREIILGVVVLPQLLDAKRVPHLQHCGKLLAEAFHITSDYPGDMRGFSEHVVALGMPLHHLPNNDPMSFSECGPFMPKMIALLTGVCEDPEWHPLSEVMGNSEPWSHYKASFRRAASTDIQIAPKMKQIVDDLEQVRCNMDGIVFMRTVVGEIEAWRKTCRGASKSTHVAESTLFKRMEYVAKEILKQSVDTVDKKVGTALLEVFANFARVKGYEQDTADDPFDGMHHALATHLDHSARMCVEKGWKDHVEKYLNADAHEEVFHQIKLFLAEHRNVHVPVPEDGSLIIRAACHVIQNIGLLTADLKLEQVGSCEAMVADAIDKHVVATEMMFTVEPSDATKLELAALQARLADVYAVIGVAKHAREFYETTAASTVELRKPWEKLDSALGALPAKESEQYDEVLRTKLQAISFEEFTSTTSNWKEIGLHLATEYSQSTFESLVEKGQLTAQGLKKIAGGMQNGSNYLDGYSGSLESFDELMAWMKATLFKQLGLATRLKQSHTELLHQLAELEVEVASLKVSSEKWAPIRDEWKSLLKIADITLTAASLAQLLNDKTKNDGVTKDGLQRAIDSMQGRAVAITDIPQAKSEDESKRAGVDWNAPAAYDEIKCTAMEYDLREWTPGHTEPPAAAAAFLERFFDDDNVLHLYGIQRALLAPEVEERAQARDGVQHVELRWHIGGARHQGQGAARGRRAARRQAARRLLRGLPVAEAAAAQMRAQLLSGARARLRAEVVEDGPVRGSARAEPSEAMHRISWRVPRAGGGPPAGLSAEGAGPCAAEAQARAQEELFLRAERLLRQAASPHAASEEAELHEARERREEHLRQGLTALCHDAAGELIARHNAVMQRHHIRAREECVEHRSGFLSTLRWHWRDEGGGARSSSTNGAGPTRRAARGESARRMLVEQGFAEDVSVEALNQAARVRGLARARDEATGPAACAFVEARPPEAWGLALPEAWRHALALGGASTAEALAASMRRSLERQGDASGAPGVPSHLWEQLLDACAHVASGDVARGALAALGGLELQHGPFGSAAQREYFKHFRMLLAWERVGANLAAIAEVGAGETGMLMPKENCTLPHLALSASGDAAAELLLADVRVGDVMLVQPVREEVPHTAAHPAVGSGHLGVVIAISVTDVGSGKSSGKLSIRCTTLTSSDLQADIFCVLSLCSEVSLLRTVFALHALAGPAPARDQPRPGRVGIGQTQFSPAMRAILLDSTDPEGRERAMAMAGALPPGCKWADPSGLERCLAMVLRAADARGTPLSGAQAGAVESSLRSGGLCVADSNVAADNLHASLERWGISSLRFTLGQPEHAREGVNNLPAAATGGAQRRAGGSAAQGATGAAQRRLLAMRAAVAEFQVVVTTCSSAGHEMLHEVGFPRVLVDESTQSVEPSTLVPLGHGCEHLVLVGDPRQLPPTVISEEARTGGLETSLFARLSAGWLARRDGDGEPRGIVEPVLLDEQRRMHPSIAFFPNRMFYGGRVRDCAPERAPIPGIPWAAAGQMRVLLVDVGSEAGAFEEQVGTSWRNSAEAAAAVELAVWVARGAIADVALLTPYSSQKQALQEELARHLSADGDLDRLATVGRVQVSTVDGFQGAERDLVVFSAVRSNDAGRLGFLADERRVNVLLTRARRGVVVFACASTLARAGAGIWASWLRWVTEVGAVITLAEFRSCRSSFVASKKLQNGCQI</sequence>
<feature type="region of interest" description="Disordered" evidence="1">
    <location>
        <begin position="1"/>
        <end position="25"/>
    </location>
</feature>
<dbReference type="InterPro" id="IPR041679">
    <property type="entry name" value="DNA2/NAM7-like_C"/>
</dbReference>
<dbReference type="PANTHER" id="PTHR10887:SF495">
    <property type="entry name" value="HELICASE SENATAXIN ISOFORM X1-RELATED"/>
    <property type="match status" value="1"/>
</dbReference>
<dbReference type="InterPro" id="IPR041677">
    <property type="entry name" value="DNA2/NAM7_AAA_11"/>
</dbReference>
<dbReference type="Proteomes" id="UP001189429">
    <property type="component" value="Unassembled WGS sequence"/>
</dbReference>
<gene>
    <name evidence="4" type="ORF">PCOR1329_LOCUS21890</name>
</gene>